<name>X6NQ72_RETFI</name>
<evidence type="ECO:0000313" key="2">
    <source>
        <dbReference type="EMBL" id="ETO28171.1"/>
    </source>
</evidence>
<organism evidence="2 3">
    <name type="scientific">Reticulomyxa filosa</name>
    <dbReference type="NCBI Taxonomy" id="46433"/>
    <lineage>
        <taxon>Eukaryota</taxon>
        <taxon>Sar</taxon>
        <taxon>Rhizaria</taxon>
        <taxon>Retaria</taxon>
        <taxon>Foraminifera</taxon>
        <taxon>Monothalamids</taxon>
        <taxon>Reticulomyxidae</taxon>
        <taxon>Reticulomyxa</taxon>
    </lineage>
</organism>
<reference evidence="2 3" key="1">
    <citation type="journal article" date="2013" name="Curr. Biol.">
        <title>The Genome of the Foraminiferan Reticulomyxa filosa.</title>
        <authorList>
            <person name="Glockner G."/>
            <person name="Hulsmann N."/>
            <person name="Schleicher M."/>
            <person name="Noegel A.A."/>
            <person name="Eichinger L."/>
            <person name="Gallinger C."/>
            <person name="Pawlowski J."/>
            <person name="Sierra R."/>
            <person name="Euteneuer U."/>
            <person name="Pillet L."/>
            <person name="Moustafa A."/>
            <person name="Platzer M."/>
            <person name="Groth M."/>
            <person name="Szafranski K."/>
            <person name="Schliwa M."/>
        </authorList>
    </citation>
    <scope>NUCLEOTIDE SEQUENCE [LARGE SCALE GENOMIC DNA]</scope>
</reference>
<dbReference type="EMBL" id="ASPP01006821">
    <property type="protein sequence ID" value="ETO28171.1"/>
    <property type="molecule type" value="Genomic_DNA"/>
</dbReference>
<evidence type="ECO:0000313" key="3">
    <source>
        <dbReference type="Proteomes" id="UP000023152"/>
    </source>
</evidence>
<sequence>MRESALEYMKEKSKSELLWLYIKENTLEEERATLMKTLCKYFSTDMFNLCWMFDPSQMWDALYDQCKQLLNVDTLSKHTNDWQWVEEFVLGNQKLLVWLDQVGNGSQIKWQQIKDLCDAQTLKQIHSFQRQLKEEINHNEQVFAQICHWKYTDILSQFKDKHAWRQDSDLNGLHSRLNEMELLQIQLKSNNVEFHPKHAYDFDVYLNELIARAHELNDPFQQQMQSIFQDCQGCLFESGPIKTFDRCKIKAQTEYRNEAFPKSAHIIDIIRCQVVGSHNTSLRIMRVKNGFEIKSEKKTEQRQQQQQNNPETEEKVATSSNLSATIGSQKFEIAIPKEYKDIKFNIIFTQNEQSIVCEVQLLLASMASFKHQQHQLYEIIRHEEFTVGLLQQLRINSFDFQLRVSGFGHHSLAPLMLFHPLQFQSSNFILNHKEVSGANFMIQMANHGDLQYHCCKELLQSGKFIPLQVVKKQLAEADIYGNFPMMAALSVQPSIQLIQLFVPPEWENDTQIWTSLNKVNQANNIIIIFQMSCIHLGAKNSRIDLSTMVNFLKTKITEEKTWENYIQLQDKYV</sequence>
<comment type="caution">
    <text evidence="2">The sequence shown here is derived from an EMBL/GenBank/DDBJ whole genome shotgun (WGS) entry which is preliminary data.</text>
</comment>
<dbReference type="Proteomes" id="UP000023152">
    <property type="component" value="Unassembled WGS sequence"/>
</dbReference>
<dbReference type="AlphaFoldDB" id="X6NQ72"/>
<evidence type="ECO:0000256" key="1">
    <source>
        <dbReference type="SAM" id="MobiDB-lite"/>
    </source>
</evidence>
<protein>
    <submittedName>
        <fullName evidence="2">Uncharacterized protein</fullName>
    </submittedName>
</protein>
<gene>
    <name evidence="2" type="ORF">RFI_08959</name>
</gene>
<keyword evidence="3" id="KW-1185">Reference proteome</keyword>
<accession>X6NQ72</accession>
<feature type="region of interest" description="Disordered" evidence="1">
    <location>
        <begin position="296"/>
        <end position="321"/>
    </location>
</feature>
<proteinExistence type="predicted"/>